<sequence>MATFISETEILPTSPRAVRDVRFLISAQPKQICYDTPVGQKLRLLLDHSSDLSINGQLSDEGFKIIAIHYKTAKLLVSPAKSVYTDGENTVTFVWGQPDPDSHESDSVSIFLRSNELDVTMGTVRVVFLLHKKAGDVFLWPVVHQQPKNANIQGILGKTDLQFEELSGSKLKIKDQEVEAFWSSAIDYRFPAAPSVECWLVPFQSALQGELSDFTLSQL</sequence>
<dbReference type="Proteomes" id="UP000829447">
    <property type="component" value="Linkage Group LG20"/>
</dbReference>
<evidence type="ECO:0000313" key="1">
    <source>
        <dbReference type="EMBL" id="MCI4389937.1"/>
    </source>
</evidence>
<organism evidence="1 2">
    <name type="scientific">Pangasianodon gigas</name>
    <name type="common">Mekong giant catfish</name>
    <name type="synonym">Pangasius gigas</name>
    <dbReference type="NCBI Taxonomy" id="30993"/>
    <lineage>
        <taxon>Eukaryota</taxon>
        <taxon>Metazoa</taxon>
        <taxon>Chordata</taxon>
        <taxon>Craniata</taxon>
        <taxon>Vertebrata</taxon>
        <taxon>Euteleostomi</taxon>
        <taxon>Actinopterygii</taxon>
        <taxon>Neopterygii</taxon>
        <taxon>Teleostei</taxon>
        <taxon>Ostariophysi</taxon>
        <taxon>Siluriformes</taxon>
        <taxon>Pangasiidae</taxon>
        <taxon>Pangasianodon</taxon>
    </lineage>
</organism>
<protein>
    <submittedName>
        <fullName evidence="1">Uncharacterized protein</fullName>
    </submittedName>
</protein>
<gene>
    <name evidence="1" type="ORF">PGIGA_G00116830</name>
</gene>
<accession>A0ACC5XFC5</accession>
<evidence type="ECO:0000313" key="2">
    <source>
        <dbReference type="Proteomes" id="UP000829447"/>
    </source>
</evidence>
<dbReference type="EMBL" id="CM040473">
    <property type="protein sequence ID" value="MCI4389937.1"/>
    <property type="molecule type" value="Genomic_DNA"/>
</dbReference>
<proteinExistence type="predicted"/>
<comment type="caution">
    <text evidence="1">The sequence shown here is derived from an EMBL/GenBank/DDBJ whole genome shotgun (WGS) entry which is preliminary data.</text>
</comment>
<reference evidence="1 2" key="1">
    <citation type="journal article" date="2022" name="bioRxiv">
        <title>An ancient truncated duplication of the anti-Mullerian hormone receptor type 2 gene is a potential conserved master sex determinant in the Pangasiidae catfish family.</title>
        <authorList>
            <person name="Wen M."/>
            <person name="Pan Q."/>
            <person name="Jouanno E."/>
            <person name="Montfort J."/>
            <person name="Zahm M."/>
            <person name="Cabau C."/>
            <person name="Klopp C."/>
            <person name="Iampietro C."/>
            <person name="Roques C."/>
            <person name="Bouchez O."/>
            <person name="Castinel A."/>
            <person name="Donnadieu C."/>
            <person name="Parrinello H."/>
            <person name="Poncet C."/>
            <person name="Belmonte E."/>
            <person name="Gautier V."/>
            <person name="Avarre J.-C."/>
            <person name="Dugue R."/>
            <person name="Gustiano R."/>
            <person name="Ha T.T.T."/>
            <person name="Campet M."/>
            <person name="Sriphairoj K."/>
            <person name="Ribolli J."/>
            <person name="de Almeida F.L."/>
            <person name="Desvignes T."/>
            <person name="Postlethwait J.H."/>
            <person name="Bucao C.F."/>
            <person name="Robinson-Rechavi M."/>
            <person name="Bobe J."/>
            <person name="Herpin A."/>
            <person name="Guiguen Y."/>
        </authorList>
    </citation>
    <scope>NUCLEOTIDE SEQUENCE [LARGE SCALE GENOMIC DNA]</scope>
    <source>
        <strain evidence="1">YG-Dec2019</strain>
    </source>
</reference>
<keyword evidence="2" id="KW-1185">Reference proteome</keyword>
<name>A0ACC5XFC5_PANGG</name>